<keyword evidence="2" id="KW-1185">Reference proteome</keyword>
<organism evidence="1 2">
    <name type="scientific">Phytophthora palmivora</name>
    <dbReference type="NCBI Taxonomy" id="4796"/>
    <lineage>
        <taxon>Eukaryota</taxon>
        <taxon>Sar</taxon>
        <taxon>Stramenopiles</taxon>
        <taxon>Oomycota</taxon>
        <taxon>Peronosporomycetes</taxon>
        <taxon>Peronosporales</taxon>
        <taxon>Peronosporaceae</taxon>
        <taxon>Phytophthora</taxon>
    </lineage>
</organism>
<reference evidence="1 2" key="1">
    <citation type="journal article" date="2017" name="Genome Biol. Evol.">
        <title>Phytophthora megakarya and P. palmivora, closely related causal agents of cacao black pod rot, underwent increases in genome sizes and gene numbers by different mechanisms.</title>
        <authorList>
            <person name="Ali S.S."/>
            <person name="Shao J."/>
            <person name="Lary D.J."/>
            <person name="Kronmiller B."/>
            <person name="Shen D."/>
            <person name="Strem M.D."/>
            <person name="Amoako-Attah I."/>
            <person name="Akrofi A.Y."/>
            <person name="Begoude B.A."/>
            <person name="Ten Hoopen G.M."/>
            <person name="Coulibaly K."/>
            <person name="Kebe B.I."/>
            <person name="Melnick R.L."/>
            <person name="Guiltinan M.J."/>
            <person name="Tyler B.M."/>
            <person name="Meinhardt L.W."/>
            <person name="Bailey B.A."/>
        </authorList>
    </citation>
    <scope>NUCLEOTIDE SEQUENCE [LARGE SCALE GENOMIC DNA]</scope>
    <source>
        <strain evidence="2">sbr112.9</strain>
    </source>
</reference>
<dbReference type="AlphaFoldDB" id="A0A2P4X5N0"/>
<accession>A0A2P4X5N0</accession>
<dbReference type="Proteomes" id="UP000237271">
    <property type="component" value="Unassembled WGS sequence"/>
</dbReference>
<dbReference type="OrthoDB" id="88434at2759"/>
<protein>
    <submittedName>
        <fullName evidence="1">Uncharacterized protein</fullName>
    </submittedName>
</protein>
<proteinExistence type="predicted"/>
<gene>
    <name evidence="1" type="ORF">PHPALM_30249</name>
</gene>
<sequence>MKLNNGRVSACTEEWEKFRQCHEQSKAAKIGDKK</sequence>
<name>A0A2P4X5N0_9STRA</name>
<evidence type="ECO:0000313" key="2">
    <source>
        <dbReference type="Proteomes" id="UP000237271"/>
    </source>
</evidence>
<evidence type="ECO:0000313" key="1">
    <source>
        <dbReference type="EMBL" id="POM60839.1"/>
    </source>
</evidence>
<dbReference type="EMBL" id="NCKW01016710">
    <property type="protein sequence ID" value="POM60839.1"/>
    <property type="molecule type" value="Genomic_DNA"/>
</dbReference>
<comment type="caution">
    <text evidence="1">The sequence shown here is derived from an EMBL/GenBank/DDBJ whole genome shotgun (WGS) entry which is preliminary data.</text>
</comment>